<feature type="region of interest" description="Disordered" evidence="1">
    <location>
        <begin position="26"/>
        <end position="52"/>
    </location>
</feature>
<reference evidence="2" key="2">
    <citation type="submission" date="2020-09" db="EMBL/GenBank/DDBJ databases">
        <authorList>
            <person name="Sun Q."/>
            <person name="Zhou Y."/>
        </authorList>
    </citation>
    <scope>NUCLEOTIDE SEQUENCE</scope>
    <source>
        <strain evidence="2">CGMCC 1.15388</strain>
    </source>
</reference>
<feature type="region of interest" description="Disordered" evidence="1">
    <location>
        <begin position="82"/>
        <end position="102"/>
    </location>
</feature>
<name>A0A917AQ48_9MICC</name>
<dbReference type="Gene3D" id="6.10.250.660">
    <property type="match status" value="1"/>
</dbReference>
<dbReference type="NCBIfam" id="TIGR03544">
    <property type="entry name" value="DivI1A_domain"/>
    <property type="match status" value="1"/>
</dbReference>
<accession>A0A917AQ48</accession>
<evidence type="ECO:0000313" key="3">
    <source>
        <dbReference type="Proteomes" id="UP000633136"/>
    </source>
</evidence>
<dbReference type="RefSeq" id="WP_188683536.1">
    <property type="nucleotide sequence ID" value="NZ_BMIS01000004.1"/>
</dbReference>
<protein>
    <recommendedName>
        <fullName evidence="4">DivIVA domain-containing protein</fullName>
    </recommendedName>
</protein>
<evidence type="ECO:0000256" key="1">
    <source>
        <dbReference type="SAM" id="MobiDB-lite"/>
    </source>
</evidence>
<reference evidence="2" key="1">
    <citation type="journal article" date="2014" name="Int. J. Syst. Evol. Microbiol.">
        <title>Complete genome sequence of Corynebacterium casei LMG S-19264T (=DSM 44701T), isolated from a smear-ripened cheese.</title>
        <authorList>
            <consortium name="US DOE Joint Genome Institute (JGI-PGF)"/>
            <person name="Walter F."/>
            <person name="Albersmeier A."/>
            <person name="Kalinowski J."/>
            <person name="Ruckert C."/>
        </authorList>
    </citation>
    <scope>NUCLEOTIDE SEQUENCE</scope>
    <source>
        <strain evidence="2">CGMCC 1.15388</strain>
    </source>
</reference>
<dbReference type="Proteomes" id="UP000633136">
    <property type="component" value="Unassembled WGS sequence"/>
</dbReference>
<organism evidence="2 3">
    <name type="scientific">Nesterenkonia cremea</name>
    <dbReference type="NCBI Taxonomy" id="1882340"/>
    <lineage>
        <taxon>Bacteria</taxon>
        <taxon>Bacillati</taxon>
        <taxon>Actinomycetota</taxon>
        <taxon>Actinomycetes</taxon>
        <taxon>Micrococcales</taxon>
        <taxon>Micrococcaceae</taxon>
        <taxon>Nesterenkonia</taxon>
    </lineage>
</organism>
<proteinExistence type="predicted"/>
<evidence type="ECO:0000313" key="2">
    <source>
        <dbReference type="EMBL" id="GGE65536.1"/>
    </source>
</evidence>
<comment type="caution">
    <text evidence="2">The sequence shown here is derived from an EMBL/GenBank/DDBJ whole genome shotgun (WGS) entry which is preliminary data.</text>
</comment>
<dbReference type="InterPro" id="IPR019933">
    <property type="entry name" value="DivIVA_domain"/>
</dbReference>
<evidence type="ECO:0008006" key="4">
    <source>
        <dbReference type="Google" id="ProtNLM"/>
    </source>
</evidence>
<keyword evidence="3" id="KW-1185">Reference proteome</keyword>
<sequence>MWLFLVALAILGVIVLLLMGRWDGAPAPQEESGAAHQRPTHDQLSAGEITPEHLEEVRFDSALRGYRMDQVDALLDTLARQLREARGEDPSESDVRPRNDPR</sequence>
<dbReference type="AlphaFoldDB" id="A0A917AQ48"/>
<dbReference type="EMBL" id="BMIS01000004">
    <property type="protein sequence ID" value="GGE65536.1"/>
    <property type="molecule type" value="Genomic_DNA"/>
</dbReference>
<gene>
    <name evidence="2" type="ORF">GCM10011401_10970</name>
</gene>